<name>A0A645F0G8_9ZZZZ</name>
<organism evidence="1">
    <name type="scientific">bioreactor metagenome</name>
    <dbReference type="NCBI Taxonomy" id="1076179"/>
    <lineage>
        <taxon>unclassified sequences</taxon>
        <taxon>metagenomes</taxon>
        <taxon>ecological metagenomes</taxon>
    </lineage>
</organism>
<dbReference type="AlphaFoldDB" id="A0A645F0G8"/>
<reference evidence="1" key="1">
    <citation type="submission" date="2019-08" db="EMBL/GenBank/DDBJ databases">
        <authorList>
            <person name="Kucharzyk K."/>
            <person name="Murdoch R.W."/>
            <person name="Higgins S."/>
            <person name="Loffler F."/>
        </authorList>
    </citation>
    <scope>NUCLEOTIDE SEQUENCE</scope>
</reference>
<comment type="caution">
    <text evidence="1">The sequence shown here is derived from an EMBL/GenBank/DDBJ whole genome shotgun (WGS) entry which is preliminary data.</text>
</comment>
<dbReference type="EMBL" id="VSSQ01052948">
    <property type="protein sequence ID" value="MPN06992.1"/>
    <property type="molecule type" value="Genomic_DNA"/>
</dbReference>
<gene>
    <name evidence="1" type="ORF">SDC9_154249</name>
</gene>
<evidence type="ECO:0000313" key="1">
    <source>
        <dbReference type="EMBL" id="MPN06992.1"/>
    </source>
</evidence>
<proteinExistence type="predicted"/>
<accession>A0A645F0G8</accession>
<sequence length="157" mass="18189">MAFLADLGYFLNRFTDGQPRAHRQLMQNDALSRQVFRKRPDGQFAGPLPAHCSIRLDGQQRDHPVPGSRMGITLEPKIHHELTLLYRDFDNSLGFADIDTDYFCVRSNQFRNITLLAQRNEAVWFLSLSQRILFMLIHSIFSHCFSFPLIILKRPVG</sequence>
<protein>
    <submittedName>
        <fullName evidence="1">Uncharacterized protein</fullName>
    </submittedName>
</protein>